<dbReference type="PIRSF" id="PIRSF000463">
    <property type="entry name" value="GlgB"/>
    <property type="match status" value="1"/>
</dbReference>
<feature type="active site" description="Proton donor" evidence="11 12">
    <location>
        <position position="361"/>
    </location>
</feature>
<evidence type="ECO:0000256" key="12">
    <source>
        <dbReference type="PIRSR" id="PIRSR000463-1"/>
    </source>
</evidence>
<dbReference type="NCBIfam" id="TIGR01515">
    <property type="entry name" value="branching_enzym"/>
    <property type="match status" value="1"/>
</dbReference>
<dbReference type="SMART" id="SM00642">
    <property type="entry name" value="Aamy"/>
    <property type="match status" value="1"/>
</dbReference>
<dbReference type="NCBIfam" id="NF008967">
    <property type="entry name" value="PRK12313.1"/>
    <property type="match status" value="1"/>
</dbReference>
<evidence type="ECO:0000256" key="2">
    <source>
        <dbReference type="ARBA" id="ARBA00002953"/>
    </source>
</evidence>
<comment type="pathway">
    <text evidence="3 11">Glycan biosynthesis; glycogen biosynthesis.</text>
</comment>
<evidence type="ECO:0000313" key="15">
    <source>
        <dbReference type="Proteomes" id="UP000184089"/>
    </source>
</evidence>
<dbReference type="NCBIfam" id="NF003811">
    <property type="entry name" value="PRK05402.1"/>
    <property type="match status" value="1"/>
</dbReference>
<dbReference type="InterPro" id="IPR044143">
    <property type="entry name" value="GlgB_N_E_set_prok"/>
</dbReference>
<evidence type="ECO:0000256" key="4">
    <source>
        <dbReference type="ARBA" id="ARBA00009000"/>
    </source>
</evidence>
<dbReference type="InterPro" id="IPR004193">
    <property type="entry name" value="Glyco_hydro_13_N"/>
</dbReference>
<dbReference type="Proteomes" id="UP000184089">
    <property type="component" value="Unassembled WGS sequence"/>
</dbReference>
<comment type="subunit">
    <text evidence="11">Monomer.</text>
</comment>
<evidence type="ECO:0000256" key="8">
    <source>
        <dbReference type="ARBA" id="ARBA00023001"/>
    </source>
</evidence>
<sequence>MEEKGGLVPVDDLYLFNTGKAQKAYLAFGCHHLPEKGCHRFCVWAPGAASVSVVGDFNGWDETSHPMQRGEGGVYTAFVQGAKNGDNYKYLVEGCDGVKRYKADPFAFYSELRPGNASKVWSLKGYSWRDGTYLKKRRRRDPLRQPMAVYEAHLGSWRRGEDGGFPNYREAADQLAPYLKSMGFTHLELMPITEYPLDESWGYQVTGYFSPTSRYGTPQDLMYLVDRMHQEGIGVILDWVPAHFPKDAHGLARFDGTCLYEHQNPLQGEQPQWGTLLYNYGRPEVQSFLISSANFFLEEYHIDGLRIDAVSSMLYLDFGKQPGQFVPNRDGGNVNYEAVAFLQALNRTLLSLHPDAVTIAEESTAFPRVTGSPEDGGLGFTFKWNMGFMHDTLDYVEMDPLFRRDHHGEMTFSMTYAFSENYLLPYSHDEVVHGKRSMIDKCFGDYWQKFATLRALYAFQYAHPGKKLLFMGDEFAQFIEWDYGKELDWFLHEYDSHSGMARFVSRLGRVYQKYRALYEIDDSWEGFQWLSVNDNQQSCLAFLRRSKPWRGKVQQVLCAFNFTPVVRSEYRLGMPCQGVLREILSSDDRRYGGSDVRNREEIHTMFIPCGDFAASAEITLPPLGAAYFEFIPDEENKDI</sequence>
<evidence type="ECO:0000256" key="6">
    <source>
        <dbReference type="ARBA" id="ARBA00022676"/>
    </source>
</evidence>
<dbReference type="InterPro" id="IPR013783">
    <property type="entry name" value="Ig-like_fold"/>
</dbReference>
<protein>
    <recommendedName>
        <fullName evidence="11">1,4-alpha-glucan branching enzyme GlgB</fullName>
        <ecNumber evidence="11">2.4.1.18</ecNumber>
    </recommendedName>
    <alternativeName>
        <fullName evidence="11">1,4-alpha-D-glucan:1,4-alpha-D-glucan 6-glucosyl-transferase</fullName>
    </alternativeName>
    <alternativeName>
        <fullName evidence="11">Alpha-(1-&gt;4)-glucan branching enzyme</fullName>
    </alternativeName>
    <alternativeName>
        <fullName evidence="11">Glycogen branching enzyme</fullName>
        <shortName evidence="11">BE</shortName>
    </alternativeName>
</protein>
<dbReference type="GO" id="GO:0004553">
    <property type="term" value="F:hydrolase activity, hydrolyzing O-glycosyl compounds"/>
    <property type="evidence" value="ECO:0007669"/>
    <property type="project" value="InterPro"/>
</dbReference>
<dbReference type="Gene3D" id="2.60.40.1180">
    <property type="entry name" value="Golgi alpha-mannosidase II"/>
    <property type="match status" value="1"/>
</dbReference>
<dbReference type="InterPro" id="IPR014756">
    <property type="entry name" value="Ig_E-set"/>
</dbReference>
<dbReference type="Pfam" id="PF02806">
    <property type="entry name" value="Alpha-amylase_C"/>
    <property type="match status" value="1"/>
</dbReference>
<keyword evidence="5 11" id="KW-0321">Glycogen metabolism</keyword>
<dbReference type="PANTHER" id="PTHR43651:SF3">
    <property type="entry name" value="1,4-ALPHA-GLUCAN-BRANCHING ENZYME"/>
    <property type="match status" value="1"/>
</dbReference>
<evidence type="ECO:0000256" key="10">
    <source>
        <dbReference type="ARBA" id="ARBA00023277"/>
    </source>
</evidence>
<dbReference type="CDD" id="cd11322">
    <property type="entry name" value="AmyAc_Glg_BE"/>
    <property type="match status" value="1"/>
</dbReference>
<dbReference type="GO" id="GO:0005829">
    <property type="term" value="C:cytosol"/>
    <property type="evidence" value="ECO:0007669"/>
    <property type="project" value="TreeGrafter"/>
</dbReference>
<dbReference type="RefSeq" id="WP_044991848.1">
    <property type="nucleotide sequence ID" value="NZ_FQVY01000003.1"/>
</dbReference>
<feature type="active site" description="Nucleophile" evidence="11 12">
    <location>
        <position position="308"/>
    </location>
</feature>
<dbReference type="Gene3D" id="2.60.40.10">
    <property type="entry name" value="Immunoglobulins"/>
    <property type="match status" value="1"/>
</dbReference>
<dbReference type="Pfam" id="PF00128">
    <property type="entry name" value="Alpha-amylase"/>
    <property type="match status" value="1"/>
</dbReference>
<dbReference type="GO" id="GO:0030245">
    <property type="term" value="P:cellulose catabolic process"/>
    <property type="evidence" value="ECO:0007669"/>
    <property type="project" value="UniProtKB-KW"/>
</dbReference>
<dbReference type="InterPro" id="IPR006047">
    <property type="entry name" value="GH13_cat_dom"/>
</dbReference>
<evidence type="ECO:0000259" key="13">
    <source>
        <dbReference type="SMART" id="SM00642"/>
    </source>
</evidence>
<dbReference type="InterPro" id="IPR037439">
    <property type="entry name" value="Branching_enzy"/>
</dbReference>
<dbReference type="CDD" id="cd02855">
    <property type="entry name" value="E_set_GBE_prok_N"/>
    <property type="match status" value="1"/>
</dbReference>
<comment type="catalytic activity">
    <reaction evidence="1 11">
        <text>Transfers a segment of a (1-&gt;4)-alpha-D-glucan chain to a primary hydroxy group in a similar glucan chain.</text>
        <dbReference type="EC" id="2.4.1.18"/>
    </reaction>
</comment>
<evidence type="ECO:0000256" key="11">
    <source>
        <dbReference type="HAMAP-Rule" id="MF_00685"/>
    </source>
</evidence>
<comment type="caution">
    <text evidence="14">The sequence shown here is derived from an EMBL/GenBank/DDBJ whole genome shotgun (WGS) entry which is preliminary data.</text>
</comment>
<dbReference type="FunFam" id="3.20.20.80:FF:000003">
    <property type="entry name" value="1,4-alpha-glucan branching enzyme GlgB"/>
    <property type="match status" value="1"/>
</dbReference>
<dbReference type="GO" id="GO:0043169">
    <property type="term" value="F:cation binding"/>
    <property type="evidence" value="ECO:0007669"/>
    <property type="project" value="InterPro"/>
</dbReference>
<evidence type="ECO:0000256" key="3">
    <source>
        <dbReference type="ARBA" id="ARBA00004964"/>
    </source>
</evidence>
<dbReference type="InterPro" id="IPR006407">
    <property type="entry name" value="GlgB"/>
</dbReference>
<evidence type="ECO:0000256" key="5">
    <source>
        <dbReference type="ARBA" id="ARBA00022600"/>
    </source>
</evidence>
<dbReference type="EMBL" id="FQVY01000003">
    <property type="protein sequence ID" value="SHG29074.1"/>
    <property type="molecule type" value="Genomic_DNA"/>
</dbReference>
<dbReference type="GO" id="GO:0003844">
    <property type="term" value="F:1,4-alpha-glucan branching enzyme activity"/>
    <property type="evidence" value="ECO:0007669"/>
    <property type="project" value="UniProtKB-UniRule"/>
</dbReference>
<dbReference type="PANTHER" id="PTHR43651">
    <property type="entry name" value="1,4-ALPHA-GLUCAN-BRANCHING ENZYME"/>
    <property type="match status" value="1"/>
</dbReference>
<name>A0AAQ1RWH1_9FIRM</name>
<reference evidence="15" key="1">
    <citation type="submission" date="2016-11" db="EMBL/GenBank/DDBJ databases">
        <authorList>
            <person name="Jaros S."/>
            <person name="Januszkiewicz K."/>
            <person name="Wedrychowicz H."/>
        </authorList>
    </citation>
    <scope>NUCLEOTIDE SEQUENCE [LARGE SCALE GENOMIC DNA]</scope>
    <source>
        <strain evidence="15">DSM 4029</strain>
    </source>
</reference>
<keyword evidence="6 11" id="KW-0328">Glycosyltransferase</keyword>
<dbReference type="InterPro" id="IPR017853">
    <property type="entry name" value="GH"/>
</dbReference>
<dbReference type="SUPFAM" id="SSF51011">
    <property type="entry name" value="Glycosyl hydrolase domain"/>
    <property type="match status" value="1"/>
</dbReference>
<keyword evidence="8" id="KW-0624">Polysaccharide degradation</keyword>
<keyword evidence="10 11" id="KW-0119">Carbohydrate metabolism</keyword>
<accession>A0AAQ1RWH1</accession>
<evidence type="ECO:0000256" key="1">
    <source>
        <dbReference type="ARBA" id="ARBA00000826"/>
    </source>
</evidence>
<keyword evidence="8" id="KW-0136">Cellulose degradation</keyword>
<keyword evidence="7 11" id="KW-0808">Transferase</keyword>
<dbReference type="SUPFAM" id="SSF81296">
    <property type="entry name" value="E set domains"/>
    <property type="match status" value="1"/>
</dbReference>
<comment type="function">
    <text evidence="2 11">Catalyzes the formation of the alpha-1,6-glucosidic linkages in glycogen by scission of a 1,4-alpha-linked oligosaccharide from growing alpha-1,4-glucan chains and the subsequent attachment of the oligosaccharide to the alpha-1,6 position.</text>
</comment>
<dbReference type="FunFam" id="2.60.40.1180:FF:000002">
    <property type="entry name" value="1,4-alpha-glucan branching enzyme GlgB"/>
    <property type="match status" value="1"/>
</dbReference>
<keyword evidence="9 11" id="KW-0320">Glycogen biosynthesis</keyword>
<dbReference type="Pfam" id="PF02922">
    <property type="entry name" value="CBM_48"/>
    <property type="match status" value="1"/>
</dbReference>
<dbReference type="InterPro" id="IPR006048">
    <property type="entry name" value="A-amylase/branching_C"/>
</dbReference>
<comment type="similarity">
    <text evidence="4 11">Belongs to the glycosyl hydrolase 13 family. GlgB subfamily.</text>
</comment>
<organism evidence="14 15">
    <name type="scientific">Bittarella massiliensis</name>
    <name type="common">ex Durand et al. 2017</name>
    <dbReference type="NCBI Taxonomy" id="1720313"/>
    <lineage>
        <taxon>Bacteria</taxon>
        <taxon>Bacillati</taxon>
        <taxon>Bacillota</taxon>
        <taxon>Clostridia</taxon>
        <taxon>Eubacteriales</taxon>
        <taxon>Oscillospiraceae</taxon>
        <taxon>Bittarella (ex Durand et al. 2017)</taxon>
    </lineage>
</organism>
<evidence type="ECO:0000256" key="7">
    <source>
        <dbReference type="ARBA" id="ARBA00022679"/>
    </source>
</evidence>
<proteinExistence type="inferred from homology"/>
<dbReference type="HAMAP" id="MF_00685">
    <property type="entry name" value="GlgB"/>
    <property type="match status" value="1"/>
</dbReference>
<dbReference type="InterPro" id="IPR013780">
    <property type="entry name" value="Glyco_hydro_b"/>
</dbReference>
<dbReference type="SUPFAM" id="SSF51445">
    <property type="entry name" value="(Trans)glycosidases"/>
    <property type="match status" value="1"/>
</dbReference>
<dbReference type="AlphaFoldDB" id="A0AAQ1RWH1"/>
<dbReference type="GO" id="GO:0005978">
    <property type="term" value="P:glycogen biosynthetic process"/>
    <property type="evidence" value="ECO:0007669"/>
    <property type="project" value="UniProtKB-UniRule"/>
</dbReference>
<feature type="domain" description="Glycosyl hydrolase family 13 catalytic" evidence="13">
    <location>
        <begin position="151"/>
        <end position="513"/>
    </location>
</feature>
<dbReference type="Gene3D" id="3.20.20.80">
    <property type="entry name" value="Glycosidases"/>
    <property type="match status" value="1"/>
</dbReference>
<gene>
    <name evidence="11" type="primary">glgB</name>
    <name evidence="14" type="ORF">SAMN05444424_1993</name>
</gene>
<dbReference type="EC" id="2.4.1.18" evidence="11"/>
<evidence type="ECO:0000256" key="9">
    <source>
        <dbReference type="ARBA" id="ARBA00023056"/>
    </source>
</evidence>
<evidence type="ECO:0000313" key="14">
    <source>
        <dbReference type="EMBL" id="SHG29074.1"/>
    </source>
</evidence>